<comment type="caution">
    <text evidence="1">The sequence shown here is derived from an EMBL/GenBank/DDBJ whole genome shotgun (WGS) entry which is preliminary data.</text>
</comment>
<dbReference type="AlphaFoldDB" id="A0A3D0KH08"/>
<proteinExistence type="predicted"/>
<accession>A0A3D0KH08</accession>
<sequence>MYIIQQLLVMYGSQKGLIGQNVLTDPLPLQFIHVSNAWLVGMLDTIDAAIYLLEKYCTFAVAKQFSGEG</sequence>
<reference evidence="1" key="1">
    <citation type="journal article" date="2018" name="Nat. Biotechnol.">
        <title>A standardized bacterial taxonomy based on genome phylogeny substantially revises the tree of life.</title>
        <authorList>
            <person name="Parks D.H."/>
            <person name="Chuvochina M."/>
            <person name="Waite D.W."/>
            <person name="Rinke C."/>
            <person name="Skarshewski A."/>
            <person name="Chaumeil P.A."/>
            <person name="Hugenholtz P."/>
        </authorList>
    </citation>
    <scope>NUCLEOTIDE SEQUENCE [LARGE SCALE GENOMIC DNA]</scope>
    <source>
        <strain evidence="1">UBA11284</strain>
    </source>
</reference>
<protein>
    <submittedName>
        <fullName evidence="1">Uncharacterized protein</fullName>
    </submittedName>
</protein>
<dbReference type="EMBL" id="DOTR01000063">
    <property type="protein sequence ID" value="HCA02857.1"/>
    <property type="molecule type" value="Genomic_DNA"/>
</dbReference>
<gene>
    <name evidence="1" type="ORF">DEO68_11910</name>
</gene>
<evidence type="ECO:0000313" key="1">
    <source>
        <dbReference type="EMBL" id="HCA02857.1"/>
    </source>
</evidence>
<organism evidence="1">
    <name type="scientific">Halomonas campaniensis</name>
    <dbReference type="NCBI Taxonomy" id="213554"/>
    <lineage>
        <taxon>Bacteria</taxon>
        <taxon>Pseudomonadati</taxon>
        <taxon>Pseudomonadota</taxon>
        <taxon>Gammaproteobacteria</taxon>
        <taxon>Oceanospirillales</taxon>
        <taxon>Halomonadaceae</taxon>
        <taxon>Halomonas</taxon>
    </lineage>
</organism>
<name>A0A3D0KH08_9GAMM</name>